<keyword evidence="3" id="KW-0804">Transcription</keyword>
<dbReference type="Proteomes" id="UP000189857">
    <property type="component" value="Unassembled WGS sequence"/>
</dbReference>
<evidence type="ECO:0000313" key="6">
    <source>
        <dbReference type="Proteomes" id="UP000189857"/>
    </source>
</evidence>
<sequence length="1117" mass="126231">MLFNVPLFGARGILMVKGRIAVLTAQSDEAYQRDFLMGVEKCAFESGYDVCIFSMYIKYQNTPERERGEATIYTLINYDLFDAVIVMADCIQTPDLWGFIEEDIHERFAGPVILVDMNSKYFKSFWTHGYKLIYKLISHLIEEHDYKDILFIAGKKWHEHTVKRVEAYKDAMSDHNLKVTDDMIFYGDYWYTSGEVCAEEILDSGRALPDAVACANDCMAIGFAKAMEKRGIRIPEDIAVTGYGTSKEGWTSPSPLTSVYIPAEYYGTYAVNCLFNLMNGEEFPEKNPDIQLYIGGSCGCKAEKPECKFILRDSWDTNESEENFNSIHNFIQEDIMKENSKRGYLDIVYSYLFQIGDIKSFYLCLNDNEVVEGYSDEIIQAIKYEVDNEKENSISLINKFSKKDILPALHKEHSEPRGYIFTPVYNEDNDYGYAVLSFGSKPMSYDSNYRMWINSVSRGYEVIRRNEELINLRSKVASDRMVIDSLRERKKTVEELNEHEKILAERVETLLDQNLFKYYFQPIVNAKTGEIYSYEALMRSELAEVNPLVILKYSEMLGRLVDVERNTFKNIITILENNIDKIKDRKIFINSIPSVELEKEERKEIIKRLSFIHDNVVVEVTESAQMAEERFNTFKDEMKENDINIALDDYGTGYSNISNLLRYMPKYVKVDRSLISNIEEDLNKQYFVREVVDFCHESDILALAEGVENYRELETVINLGVDLIQGFYTAKPNPEIIESINPIVKDEILKINQENSKTKNSRCFASGRSNRISLNGISKEGYNRISISGENVTYRDVTIVGTPGHQTEVNIMINDGYCGIVTLENATLFSVKGYPCIQIGEDCDVTIILKGDNSLKNGGILVPQSSVVTFKGDGDMFISISHGKYYGIGNSIDERCGTINFHQDGSIKINASGRIGVGIGSGLGGRINIERGGYHITLNGEQGVGIGSLLSDIDLDIKSCDMSIDINKAVGVGIGSMDGNSKVSIIDSAVGIYGNANKFTAIGTIRGNKSYISLTDVSVNATARSKFSTLLGALEGATKFKLERGKMRLENNGERALIFGGHTEDTQIYMKNFDCYSKSKSDLMADSYAKPEKFILVEGKGEFYIDSKLVERNISQI</sequence>
<evidence type="ECO:0000259" key="4">
    <source>
        <dbReference type="PROSITE" id="PS50883"/>
    </source>
</evidence>
<dbReference type="AlphaFoldDB" id="A0A1T4PQL3"/>
<organism evidence="5 6">
    <name type="scientific">Eubacterium ruminantium</name>
    <dbReference type="NCBI Taxonomy" id="42322"/>
    <lineage>
        <taxon>Bacteria</taxon>
        <taxon>Bacillati</taxon>
        <taxon>Bacillota</taxon>
        <taxon>Clostridia</taxon>
        <taxon>Eubacteriales</taxon>
        <taxon>Eubacteriaceae</taxon>
        <taxon>Eubacterium</taxon>
    </lineage>
</organism>
<dbReference type="SUPFAM" id="SSF53822">
    <property type="entry name" value="Periplasmic binding protein-like I"/>
    <property type="match status" value="1"/>
</dbReference>
<keyword evidence="2" id="KW-0238">DNA-binding</keyword>
<keyword evidence="1" id="KW-0805">Transcription regulation</keyword>
<evidence type="ECO:0000256" key="1">
    <source>
        <dbReference type="ARBA" id="ARBA00023015"/>
    </source>
</evidence>
<dbReference type="Pfam" id="PF13377">
    <property type="entry name" value="Peripla_BP_3"/>
    <property type="match status" value="1"/>
</dbReference>
<dbReference type="InterPro" id="IPR001633">
    <property type="entry name" value="EAL_dom"/>
</dbReference>
<accession>A0A1T4PQL3</accession>
<protein>
    <submittedName>
        <fullName evidence="5">EAL domain, c-di-GMP-specific phosphodiesterase class I (Or its enzymatically inactive variant)</fullName>
    </submittedName>
</protein>
<dbReference type="InterPro" id="IPR028082">
    <property type="entry name" value="Peripla_BP_I"/>
</dbReference>
<dbReference type="GO" id="GO:0003700">
    <property type="term" value="F:DNA-binding transcription factor activity"/>
    <property type="evidence" value="ECO:0007669"/>
    <property type="project" value="TreeGrafter"/>
</dbReference>
<dbReference type="PANTHER" id="PTHR30146">
    <property type="entry name" value="LACI-RELATED TRANSCRIPTIONAL REPRESSOR"/>
    <property type="match status" value="1"/>
</dbReference>
<dbReference type="Gene3D" id="3.20.20.450">
    <property type="entry name" value="EAL domain"/>
    <property type="match status" value="1"/>
</dbReference>
<proteinExistence type="predicted"/>
<dbReference type="SMART" id="SM00052">
    <property type="entry name" value="EAL"/>
    <property type="match status" value="1"/>
</dbReference>
<evidence type="ECO:0000256" key="2">
    <source>
        <dbReference type="ARBA" id="ARBA00023125"/>
    </source>
</evidence>
<dbReference type="CDD" id="cd01948">
    <property type="entry name" value="EAL"/>
    <property type="match status" value="1"/>
</dbReference>
<name>A0A1T4PQL3_9FIRM</name>
<dbReference type="PANTHER" id="PTHR30146:SF24">
    <property type="entry name" value="XYLOSE OPERON REGULATORY PROTEIN"/>
    <property type="match status" value="1"/>
</dbReference>
<reference evidence="5 6" key="1">
    <citation type="submission" date="2017-02" db="EMBL/GenBank/DDBJ databases">
        <authorList>
            <person name="Peterson S.W."/>
        </authorList>
    </citation>
    <scope>NUCLEOTIDE SEQUENCE [LARGE SCALE GENOMIC DNA]</scope>
    <source>
        <strain evidence="5 6">ATCC 17233</strain>
    </source>
</reference>
<keyword evidence="6" id="KW-1185">Reference proteome</keyword>
<evidence type="ECO:0000313" key="5">
    <source>
        <dbReference type="EMBL" id="SJZ93178.1"/>
    </source>
</evidence>
<dbReference type="InterPro" id="IPR046335">
    <property type="entry name" value="LacI/GalR-like_sensor"/>
</dbReference>
<dbReference type="InterPro" id="IPR035919">
    <property type="entry name" value="EAL_sf"/>
</dbReference>
<dbReference type="EMBL" id="FUXA01000013">
    <property type="protein sequence ID" value="SJZ93178.1"/>
    <property type="molecule type" value="Genomic_DNA"/>
</dbReference>
<dbReference type="SUPFAM" id="SSF141868">
    <property type="entry name" value="EAL domain-like"/>
    <property type="match status" value="1"/>
</dbReference>
<dbReference type="CDD" id="cd06267">
    <property type="entry name" value="PBP1_LacI_sugar_binding-like"/>
    <property type="match status" value="1"/>
</dbReference>
<gene>
    <name evidence="5" type="ORF">SAMN02745110_02077</name>
</gene>
<feature type="domain" description="EAL" evidence="4">
    <location>
        <begin position="500"/>
        <end position="746"/>
    </location>
</feature>
<evidence type="ECO:0000256" key="3">
    <source>
        <dbReference type="ARBA" id="ARBA00023163"/>
    </source>
</evidence>
<dbReference type="PROSITE" id="PS50883">
    <property type="entry name" value="EAL"/>
    <property type="match status" value="1"/>
</dbReference>
<dbReference type="GO" id="GO:0000976">
    <property type="term" value="F:transcription cis-regulatory region binding"/>
    <property type="evidence" value="ECO:0007669"/>
    <property type="project" value="TreeGrafter"/>
</dbReference>
<dbReference type="Pfam" id="PF00563">
    <property type="entry name" value="EAL"/>
    <property type="match status" value="1"/>
</dbReference>
<dbReference type="Gene3D" id="3.40.50.2300">
    <property type="match status" value="2"/>
</dbReference>